<gene>
    <name evidence="2" type="ORF">Pla22_31680</name>
</gene>
<comment type="caution">
    <text evidence="2">The sequence shown here is derived from an EMBL/GenBank/DDBJ whole genome shotgun (WGS) entry which is preliminary data.</text>
</comment>
<evidence type="ECO:0000313" key="3">
    <source>
        <dbReference type="Proteomes" id="UP000316598"/>
    </source>
</evidence>
<dbReference type="Proteomes" id="UP000316598">
    <property type="component" value="Unassembled WGS sequence"/>
</dbReference>
<protein>
    <submittedName>
        <fullName evidence="2">Uncharacterized protein</fullName>
    </submittedName>
</protein>
<sequence>MTGNGGTADIATARVASTGGGDLVVRLTQQGGTGGSSSSSTGGDGGTVNVASLSGQLDSVGSAVLRRTIAAGTGGDTTDGQAGAAGDAIANFAESSGTNSLLDVSLTSYGGRSGLGQSGDTQSAVGISASVVASVGSLVEVEATSTVDVVPSASSVGRVGFIHFARDVDAASVATSLMSQSLANETFGVVGGSLVDPSTIAATGSWGASYRDSGVGQHSVRVSTNITLNTDQFIDHRDVGRNLGRASLKSFFGDWLHG</sequence>
<accession>A0A5C5WJZ4</accession>
<organism evidence="2 3">
    <name type="scientific">Rubripirellula amarantea</name>
    <dbReference type="NCBI Taxonomy" id="2527999"/>
    <lineage>
        <taxon>Bacteria</taxon>
        <taxon>Pseudomonadati</taxon>
        <taxon>Planctomycetota</taxon>
        <taxon>Planctomycetia</taxon>
        <taxon>Pirellulales</taxon>
        <taxon>Pirellulaceae</taxon>
        <taxon>Rubripirellula</taxon>
    </lineage>
</organism>
<keyword evidence="3" id="KW-1185">Reference proteome</keyword>
<dbReference type="EMBL" id="SJPI01000002">
    <property type="protein sequence ID" value="TWT50425.1"/>
    <property type="molecule type" value="Genomic_DNA"/>
</dbReference>
<name>A0A5C5WJZ4_9BACT</name>
<evidence type="ECO:0000313" key="2">
    <source>
        <dbReference type="EMBL" id="TWT50425.1"/>
    </source>
</evidence>
<feature type="region of interest" description="Disordered" evidence="1">
    <location>
        <begin position="25"/>
        <end position="50"/>
    </location>
</feature>
<evidence type="ECO:0000256" key="1">
    <source>
        <dbReference type="SAM" id="MobiDB-lite"/>
    </source>
</evidence>
<reference evidence="2 3" key="1">
    <citation type="submission" date="2019-02" db="EMBL/GenBank/DDBJ databases">
        <title>Deep-cultivation of Planctomycetes and their phenomic and genomic characterization uncovers novel biology.</title>
        <authorList>
            <person name="Wiegand S."/>
            <person name="Jogler M."/>
            <person name="Boedeker C."/>
            <person name="Pinto D."/>
            <person name="Vollmers J."/>
            <person name="Rivas-Marin E."/>
            <person name="Kohn T."/>
            <person name="Peeters S.H."/>
            <person name="Heuer A."/>
            <person name="Rast P."/>
            <person name="Oberbeckmann S."/>
            <person name="Bunk B."/>
            <person name="Jeske O."/>
            <person name="Meyerdierks A."/>
            <person name="Storesund J.E."/>
            <person name="Kallscheuer N."/>
            <person name="Luecker S."/>
            <person name="Lage O.M."/>
            <person name="Pohl T."/>
            <person name="Merkel B.J."/>
            <person name="Hornburger P."/>
            <person name="Mueller R.-W."/>
            <person name="Bruemmer F."/>
            <person name="Labrenz M."/>
            <person name="Spormann A.M."/>
            <person name="Op Den Camp H."/>
            <person name="Overmann J."/>
            <person name="Amann R."/>
            <person name="Jetten M.S.M."/>
            <person name="Mascher T."/>
            <person name="Medema M.H."/>
            <person name="Devos D.P."/>
            <person name="Kaster A.-K."/>
            <person name="Ovreas L."/>
            <person name="Rohde M."/>
            <person name="Galperin M.Y."/>
            <person name="Jogler C."/>
        </authorList>
    </citation>
    <scope>NUCLEOTIDE SEQUENCE [LARGE SCALE GENOMIC DNA]</scope>
    <source>
        <strain evidence="2 3">Pla22</strain>
    </source>
</reference>
<dbReference type="RefSeq" id="WP_146515656.1">
    <property type="nucleotide sequence ID" value="NZ_SJPI01000002.1"/>
</dbReference>
<proteinExistence type="predicted"/>
<dbReference type="AlphaFoldDB" id="A0A5C5WJZ4"/>